<dbReference type="AlphaFoldDB" id="A0A812R4U2"/>
<accession>A0A812R4U2</accession>
<gene>
    <name evidence="1" type="primary">aglC</name>
    <name evidence="1" type="ORF">SNAT2548_LOCUS22918</name>
</gene>
<reference evidence="1" key="1">
    <citation type="submission" date="2021-02" db="EMBL/GenBank/DDBJ databases">
        <authorList>
            <person name="Dougan E. K."/>
            <person name="Rhodes N."/>
            <person name="Thang M."/>
            <person name="Chan C."/>
        </authorList>
    </citation>
    <scope>NUCLEOTIDE SEQUENCE</scope>
</reference>
<dbReference type="Proteomes" id="UP000604046">
    <property type="component" value="Unassembled WGS sequence"/>
</dbReference>
<name>A0A812R4U2_9DINO</name>
<comment type="caution">
    <text evidence="1">The sequence shown here is derived from an EMBL/GenBank/DDBJ whole genome shotgun (WGS) entry which is preliminary data.</text>
</comment>
<dbReference type="EMBL" id="CAJNDS010002302">
    <property type="protein sequence ID" value="CAE7421360.1"/>
    <property type="molecule type" value="Genomic_DNA"/>
</dbReference>
<evidence type="ECO:0000313" key="1">
    <source>
        <dbReference type="EMBL" id="CAE7421360.1"/>
    </source>
</evidence>
<keyword evidence="2" id="KW-1185">Reference proteome</keyword>
<organism evidence="1 2">
    <name type="scientific">Symbiodinium natans</name>
    <dbReference type="NCBI Taxonomy" id="878477"/>
    <lineage>
        <taxon>Eukaryota</taxon>
        <taxon>Sar</taxon>
        <taxon>Alveolata</taxon>
        <taxon>Dinophyceae</taxon>
        <taxon>Suessiales</taxon>
        <taxon>Symbiodiniaceae</taxon>
        <taxon>Symbiodinium</taxon>
    </lineage>
</organism>
<evidence type="ECO:0000313" key="2">
    <source>
        <dbReference type="Proteomes" id="UP000604046"/>
    </source>
</evidence>
<sequence>MLLHDLSEVIVHLLDVSSDSSALQLAAASHGLRKAVERCRGVACEGPWRHAAGAWEVAGLWRFLGLGDLHRIPAVTLYCDMEFQHVGEVVKFLKAAKALASDTVDGRVTFSKFSFDPREMAELFDGEEDDFMTTSDQTADVVFNGCNMTCSVDAHSEGGPWPTLNLWVHEKDDEVVPQNVLMCSSLLLPELRLCASCEDIEGTHMLDGESPLTELVRTGMPLPMLIGVSSSINQWDE</sequence>
<protein>
    <submittedName>
        <fullName evidence="1">AglC protein</fullName>
    </submittedName>
</protein>
<dbReference type="OrthoDB" id="414067at2759"/>
<proteinExistence type="predicted"/>